<keyword evidence="6" id="KW-0560">Oxidoreductase</keyword>
<evidence type="ECO:0000256" key="6">
    <source>
        <dbReference type="ARBA" id="ARBA00023002"/>
    </source>
</evidence>
<dbReference type="EMBL" id="DSGB01000006">
    <property type="protein sequence ID" value="HER96599.1"/>
    <property type="molecule type" value="Genomic_DNA"/>
</dbReference>
<dbReference type="GO" id="GO:0048038">
    <property type="term" value="F:quinone binding"/>
    <property type="evidence" value="ECO:0007669"/>
    <property type="project" value="UniProtKB-KW"/>
</dbReference>
<dbReference type="Pfam" id="PF07992">
    <property type="entry name" value="Pyr_redox_2"/>
    <property type="match status" value="2"/>
</dbReference>
<dbReference type="GO" id="GO:0070224">
    <property type="term" value="F:sulfide:quinone oxidoreductase activity"/>
    <property type="evidence" value="ECO:0007669"/>
    <property type="project" value="TreeGrafter"/>
</dbReference>
<protein>
    <submittedName>
        <fullName evidence="8">NAD(P)/FAD-dependent oxidoreductase</fullName>
    </submittedName>
</protein>
<dbReference type="InterPro" id="IPR023753">
    <property type="entry name" value="FAD/NAD-binding_dom"/>
</dbReference>
<feature type="domain" description="FAD/NAD(P)-binding" evidence="7">
    <location>
        <begin position="204"/>
        <end position="309"/>
    </location>
</feature>
<dbReference type="InterPro" id="IPR015904">
    <property type="entry name" value="Sulphide_quinone_reductase"/>
</dbReference>
<gene>
    <name evidence="8" type="ORF">ENO59_08800</name>
</gene>
<evidence type="ECO:0000256" key="4">
    <source>
        <dbReference type="ARBA" id="ARBA00022827"/>
    </source>
</evidence>
<dbReference type="SUPFAM" id="SSF51905">
    <property type="entry name" value="FAD/NAD(P)-binding domain"/>
    <property type="match status" value="1"/>
</dbReference>
<proteinExistence type="predicted"/>
<comment type="caution">
    <text evidence="8">The sequence shown here is derived from an EMBL/GenBank/DDBJ whole genome shotgun (WGS) entry which is preliminary data.</text>
</comment>
<evidence type="ECO:0000256" key="5">
    <source>
        <dbReference type="ARBA" id="ARBA00022946"/>
    </source>
</evidence>
<dbReference type="PANTHER" id="PTHR10632:SF2">
    <property type="entry name" value="SULFIDE:QUINONE OXIDOREDUCTASE, MITOCHONDRIAL"/>
    <property type="match status" value="1"/>
</dbReference>
<name>A0A7V2B1J5_RHOMR</name>
<sequence length="404" mass="45470">MTQQAHYEVVIVGGGTAGLTVAAQLRRAKNPPQVAIIEPSVKHYYQPLWTLVGAGVFPPEASVRNEADYIPPGATWIQDRVVALDPDRDAVQTAAGRTLHYDYLVLAPGIQLDWDKIPGLKESLGRYGVTSNYAYELAPYTWQVMQQLKPGDRALFTQPPTPVKCGGAPQKIMYLTADHLRRRGILDQVEIHFFSPGVVIFGIPEFARTLEKVIARYGIQFHFRHDLAEVRGPKQEAVFHLKDEKGQVLEERIFSFQMLHVVPPQSAPDFIKQSKVASADGWVEVDPYTLQHVRYPNIFALGDAASTPNAKTGAAVRKQAPVVVHNLLQLREHGALIHPKHYNGYSSCPLVTGYGKLVLAEFDYNNRPMPSFPFDTTKERRSMYLLKKYVLPWMYWNLMLRGKA</sequence>
<accession>A0A7V2B1J5</accession>
<evidence type="ECO:0000256" key="1">
    <source>
        <dbReference type="ARBA" id="ARBA00001974"/>
    </source>
</evidence>
<organism evidence="8">
    <name type="scientific">Rhodothermus marinus</name>
    <name type="common">Rhodothermus obamensis</name>
    <dbReference type="NCBI Taxonomy" id="29549"/>
    <lineage>
        <taxon>Bacteria</taxon>
        <taxon>Pseudomonadati</taxon>
        <taxon>Rhodothermota</taxon>
        <taxon>Rhodothermia</taxon>
        <taxon>Rhodothermales</taxon>
        <taxon>Rhodothermaceae</taxon>
        <taxon>Rhodothermus</taxon>
    </lineage>
</organism>
<comment type="cofactor">
    <cofactor evidence="1">
        <name>FAD</name>
        <dbReference type="ChEBI" id="CHEBI:57692"/>
    </cofactor>
</comment>
<evidence type="ECO:0000259" key="7">
    <source>
        <dbReference type="Pfam" id="PF07992"/>
    </source>
</evidence>
<keyword evidence="3" id="KW-0874">Quinone</keyword>
<evidence type="ECO:0000256" key="3">
    <source>
        <dbReference type="ARBA" id="ARBA00022719"/>
    </source>
</evidence>
<dbReference type="GO" id="GO:0071949">
    <property type="term" value="F:FAD binding"/>
    <property type="evidence" value="ECO:0007669"/>
    <property type="project" value="TreeGrafter"/>
</dbReference>
<dbReference type="FunFam" id="3.50.50.60:FF:000034">
    <property type="entry name" value="sulfide:quinone oxidoreductase, mitochondrial"/>
    <property type="match status" value="1"/>
</dbReference>
<dbReference type="Gene3D" id="3.50.50.60">
    <property type="entry name" value="FAD/NAD(P)-binding domain"/>
    <property type="match status" value="2"/>
</dbReference>
<dbReference type="GO" id="GO:0070221">
    <property type="term" value="P:sulfide oxidation, using sulfide:quinone oxidoreductase"/>
    <property type="evidence" value="ECO:0007669"/>
    <property type="project" value="TreeGrafter"/>
</dbReference>
<dbReference type="AlphaFoldDB" id="A0A7V2B1J5"/>
<evidence type="ECO:0000256" key="2">
    <source>
        <dbReference type="ARBA" id="ARBA00022630"/>
    </source>
</evidence>
<reference evidence="8" key="1">
    <citation type="journal article" date="2020" name="mSystems">
        <title>Genome- and Community-Level Interaction Insights into Carbon Utilization and Element Cycling Functions of Hydrothermarchaeota in Hydrothermal Sediment.</title>
        <authorList>
            <person name="Zhou Z."/>
            <person name="Liu Y."/>
            <person name="Xu W."/>
            <person name="Pan J."/>
            <person name="Luo Z.H."/>
            <person name="Li M."/>
        </authorList>
    </citation>
    <scope>NUCLEOTIDE SEQUENCE [LARGE SCALE GENOMIC DNA]</scope>
    <source>
        <strain evidence="8">SpSt-143</strain>
    </source>
</reference>
<evidence type="ECO:0000313" key="8">
    <source>
        <dbReference type="EMBL" id="HER96599.1"/>
    </source>
</evidence>
<dbReference type="PANTHER" id="PTHR10632">
    <property type="entry name" value="SULFIDE:QUINONE OXIDOREDUCTASE"/>
    <property type="match status" value="1"/>
</dbReference>
<keyword evidence="4" id="KW-0274">FAD</keyword>
<keyword evidence="5" id="KW-0809">Transit peptide</keyword>
<dbReference type="InterPro" id="IPR036188">
    <property type="entry name" value="FAD/NAD-bd_sf"/>
</dbReference>
<keyword evidence="2" id="KW-0285">Flavoprotein</keyword>
<feature type="domain" description="FAD/NAD(P)-binding" evidence="7">
    <location>
        <begin position="7"/>
        <end position="127"/>
    </location>
</feature>